<accession>A0A433YCJ8</accession>
<keyword evidence="1" id="KW-0472">Membrane</keyword>
<dbReference type="Proteomes" id="UP000279446">
    <property type="component" value="Unassembled WGS sequence"/>
</dbReference>
<dbReference type="AlphaFoldDB" id="A0A433YCJ8"/>
<sequence>MSYQDKLFLIISLSVIILSIIGTVIYRHNRLKHQINEPPSGFQKTNEIFIDPTTGIKQQVWYNPKSGERYYKNIDESNRSK</sequence>
<evidence type="ECO:0008006" key="4">
    <source>
        <dbReference type="Google" id="ProtNLM"/>
    </source>
</evidence>
<name>A0A433YCJ8_9BACL</name>
<evidence type="ECO:0000313" key="2">
    <source>
        <dbReference type="EMBL" id="RUT47568.1"/>
    </source>
</evidence>
<feature type="transmembrane region" description="Helical" evidence="1">
    <location>
        <begin position="6"/>
        <end position="26"/>
    </location>
</feature>
<gene>
    <name evidence="2" type="ORF">EJP82_07665</name>
</gene>
<keyword evidence="1" id="KW-1133">Transmembrane helix</keyword>
<evidence type="ECO:0000313" key="3">
    <source>
        <dbReference type="Proteomes" id="UP000279446"/>
    </source>
</evidence>
<comment type="caution">
    <text evidence="2">The sequence shown here is derived from an EMBL/GenBank/DDBJ whole genome shotgun (WGS) entry which is preliminary data.</text>
</comment>
<organism evidence="2 3">
    <name type="scientific">Paenibacillus anaericanus</name>
    <dbReference type="NCBI Taxonomy" id="170367"/>
    <lineage>
        <taxon>Bacteria</taxon>
        <taxon>Bacillati</taxon>
        <taxon>Bacillota</taxon>
        <taxon>Bacilli</taxon>
        <taxon>Bacillales</taxon>
        <taxon>Paenibacillaceae</taxon>
        <taxon>Paenibacillus</taxon>
    </lineage>
</organism>
<evidence type="ECO:0000256" key="1">
    <source>
        <dbReference type="SAM" id="Phobius"/>
    </source>
</evidence>
<dbReference type="RefSeq" id="WP_127191446.1">
    <property type="nucleotide sequence ID" value="NZ_RZNY01000004.1"/>
</dbReference>
<keyword evidence="1" id="KW-0812">Transmembrane</keyword>
<proteinExistence type="predicted"/>
<dbReference type="EMBL" id="RZNY01000004">
    <property type="protein sequence ID" value="RUT47568.1"/>
    <property type="molecule type" value="Genomic_DNA"/>
</dbReference>
<reference evidence="2 3" key="1">
    <citation type="submission" date="2018-12" db="EMBL/GenBank/DDBJ databases">
        <authorList>
            <person name="Sun L."/>
            <person name="Chen Z."/>
        </authorList>
    </citation>
    <scope>NUCLEOTIDE SEQUENCE [LARGE SCALE GENOMIC DNA]</scope>
    <source>
        <strain evidence="2 3">DSM 15890</strain>
    </source>
</reference>
<dbReference type="OrthoDB" id="2377160at2"/>
<protein>
    <recommendedName>
        <fullName evidence="4">HD family phosphohydrolase</fullName>
    </recommendedName>
</protein>
<keyword evidence="3" id="KW-1185">Reference proteome</keyword>